<keyword evidence="2" id="KW-1185">Reference proteome</keyword>
<reference evidence="1" key="1">
    <citation type="submission" date="2024-05" db="EMBL/GenBank/DDBJ databases">
        <authorList>
            <person name="Jung D.-H."/>
        </authorList>
    </citation>
    <scope>NUCLEOTIDE SEQUENCE</scope>
    <source>
        <strain evidence="1">JA-25</strain>
    </source>
</reference>
<protein>
    <submittedName>
        <fullName evidence="1">Uncharacterized protein</fullName>
    </submittedName>
</protein>
<dbReference type="PROSITE" id="PS51257">
    <property type="entry name" value="PROKAR_LIPOPROTEIN"/>
    <property type="match status" value="1"/>
</dbReference>
<sequence length="290" mass="32515">MKSIPLFLVCLLIFYLMSSCSPFKPSEKRIFRGNNFYRFNQQPAPAKNQLEVYTVEQPFTISSLTDKESYLSISNKIVQRNLSHLTKATVNIDSLNVNEYATYRTLNESTAFFIQPPDIIEPRKKFTYGDSKLVLQALAVPIKFRPRPNLKSLSNDPVKMQAAVDSFPQQVESGFNVGFSVGLKFSHNTFRNQKDALGRYTNQLSFSLAGLIGTGVTDISRTTARSLPASGFTARKNAFVSYGAVFLLGYNNINVGYAVGVDRALGQYNDNWVYQGQVWHGFIVALDVLK</sequence>
<dbReference type="Proteomes" id="UP000606008">
    <property type="component" value="Unassembled WGS sequence"/>
</dbReference>
<evidence type="ECO:0000313" key="2">
    <source>
        <dbReference type="Proteomes" id="UP000606008"/>
    </source>
</evidence>
<comment type="caution">
    <text evidence="1">The sequence shown here is derived from an EMBL/GenBank/DDBJ whole genome shotgun (WGS) entry which is preliminary data.</text>
</comment>
<dbReference type="EMBL" id="WAEL01000003">
    <property type="protein sequence ID" value="NID10642.1"/>
    <property type="molecule type" value="Genomic_DNA"/>
</dbReference>
<proteinExistence type="predicted"/>
<organism evidence="1 2">
    <name type="scientific">Fibrivirga algicola</name>
    <dbReference type="NCBI Taxonomy" id="2950420"/>
    <lineage>
        <taxon>Bacteria</taxon>
        <taxon>Pseudomonadati</taxon>
        <taxon>Bacteroidota</taxon>
        <taxon>Cytophagia</taxon>
        <taxon>Cytophagales</taxon>
        <taxon>Spirosomataceae</taxon>
        <taxon>Fibrivirga</taxon>
    </lineage>
</organism>
<evidence type="ECO:0000313" key="1">
    <source>
        <dbReference type="EMBL" id="NID10642.1"/>
    </source>
</evidence>
<dbReference type="RefSeq" id="WP_166691880.1">
    <property type="nucleotide sequence ID" value="NZ_WAEL01000003.1"/>
</dbReference>
<accession>A0ABX0QHU7</accession>
<name>A0ABX0QHU7_9BACT</name>
<gene>
    <name evidence="1" type="ORF">F7231_10720</name>
</gene>